<dbReference type="AlphaFoldDB" id="A0A6C0AMQ5"/>
<dbReference type="EMBL" id="MN740715">
    <property type="protein sequence ID" value="QHS80631.1"/>
    <property type="molecule type" value="Genomic_DNA"/>
</dbReference>
<sequence length="561" mass="67248">MNNNKNFIIQEISNLKRDIQNLINDKKGSDNKFIIKKYDEDKQIKMDQLKRYTEQLKAIYKREREEKQIKTELELVGRQLDNLDFRNAKKNSDKTKAKIAKEIRQNAHEKYLEYLELEKMYYQIDPQALPGILFLNQKIIREYGICPYIKHENNLNENKLNENNVNENNLTDLIYNKRLEWLSSQNDNGVLYYNLYDTLINRKELTLVKDAKLESETKINKFIEDILTDNQYTLWEKCVNFMEKYVEYNIKTKRLKESFKIFTHDLSILYSEVNINFHKYLTLKYDYHIDVNNLTSKNESNSKNVVLSDQFDEYITEYQDIIENIKTKSKFITNTIKNLKQDLCIFLTNNSNSNKNLNTSDKNESSYVQVGKYFKRWILLSQEERLERFESYSLYYVHVFLLGKDIIDISQRDDTVNTLSELLKSAYVSKKMIYRDIRWNTTKGIIELVKILQYDKELGFVLKYTKQIMEKREGDNNLTKKKLSFRTIITKESEKIINEDLLYFIVDRLRNGVETSTKEDKEAFAEKIKLKLKIKRLTINDKIKIFEKYDEIFHIVKNNQT</sequence>
<proteinExistence type="predicted"/>
<organism evidence="2">
    <name type="scientific">viral metagenome</name>
    <dbReference type="NCBI Taxonomy" id="1070528"/>
    <lineage>
        <taxon>unclassified sequences</taxon>
        <taxon>metagenomes</taxon>
        <taxon>organismal metagenomes</taxon>
    </lineage>
</organism>
<name>A0A6C0AMQ5_9ZZZZ</name>
<evidence type="ECO:0000256" key="1">
    <source>
        <dbReference type="SAM" id="Coils"/>
    </source>
</evidence>
<keyword evidence="1" id="KW-0175">Coiled coil</keyword>
<evidence type="ECO:0000313" key="2">
    <source>
        <dbReference type="EMBL" id="QHS80575.1"/>
    </source>
</evidence>
<feature type="coiled-coil region" evidence="1">
    <location>
        <begin position="5"/>
        <end position="66"/>
    </location>
</feature>
<accession>A0A6C0AMQ5</accession>
<dbReference type="EMBL" id="MN740714">
    <property type="protein sequence ID" value="QHS80575.1"/>
    <property type="molecule type" value="Genomic_DNA"/>
</dbReference>
<reference evidence="2" key="1">
    <citation type="journal article" date="2020" name="Nature">
        <title>Giant virus diversity and host interactions through global metagenomics.</title>
        <authorList>
            <person name="Schulz F."/>
            <person name="Roux S."/>
            <person name="Paez-Espino D."/>
            <person name="Jungbluth S."/>
            <person name="Walsh D.A."/>
            <person name="Denef V.J."/>
            <person name="McMahon K.D."/>
            <person name="Konstantinidis K.T."/>
            <person name="Eloe-Fadrosh E.A."/>
            <person name="Kyrpides N.C."/>
            <person name="Woyke T."/>
        </authorList>
    </citation>
    <scope>NUCLEOTIDE SEQUENCE</scope>
    <source>
        <strain evidence="2">GVMAG-S-1091796-13</strain>
    </source>
</reference>
<protein>
    <submittedName>
        <fullName evidence="2">Uncharacterized protein</fullName>
    </submittedName>
</protein>